<accession>A0A811QB38</accession>
<dbReference type="EMBL" id="CAJGYO010000010">
    <property type="protein sequence ID" value="CAD6256506.1"/>
    <property type="molecule type" value="Genomic_DNA"/>
</dbReference>
<gene>
    <name evidence="5" type="ORF">NCGR_LOCUS40012</name>
</gene>
<keyword evidence="3" id="KW-0547">Nucleotide-binding</keyword>
<protein>
    <recommendedName>
        <fullName evidence="4">Protein kinase domain-containing protein</fullName>
    </recommendedName>
</protein>
<dbReference type="GO" id="GO:0005634">
    <property type="term" value="C:nucleus"/>
    <property type="evidence" value="ECO:0007669"/>
    <property type="project" value="TreeGrafter"/>
</dbReference>
<dbReference type="GO" id="GO:0005524">
    <property type="term" value="F:ATP binding"/>
    <property type="evidence" value="ECO:0007669"/>
    <property type="project" value="UniProtKB-UniRule"/>
</dbReference>
<evidence type="ECO:0000313" key="5">
    <source>
        <dbReference type="EMBL" id="CAD6256506.1"/>
    </source>
</evidence>
<feature type="domain" description="Protein kinase" evidence="4">
    <location>
        <begin position="38"/>
        <end position="417"/>
    </location>
</feature>
<dbReference type="PANTHER" id="PTHR46122">
    <property type="entry name" value="GALACTOSE OXIDASE/KELCH REPEAT PROTEIN-RELATED"/>
    <property type="match status" value="1"/>
</dbReference>
<keyword evidence="2" id="KW-0677">Repeat</keyword>
<dbReference type="InterPro" id="IPR011009">
    <property type="entry name" value="Kinase-like_dom_sf"/>
</dbReference>
<dbReference type="OrthoDB" id="8185403at2759"/>
<evidence type="ECO:0000259" key="4">
    <source>
        <dbReference type="PROSITE" id="PS50011"/>
    </source>
</evidence>
<dbReference type="PANTHER" id="PTHR46122:SF25">
    <property type="entry name" value="REPEAT-CONTAINING F-BOX FAMILY PROTEIN, PUTATIVE, EXPRESSED-RELATED"/>
    <property type="match status" value="1"/>
</dbReference>
<dbReference type="InterPro" id="IPR015915">
    <property type="entry name" value="Kelch-typ_b-propeller"/>
</dbReference>
<evidence type="ECO:0000256" key="1">
    <source>
        <dbReference type="ARBA" id="ARBA00022441"/>
    </source>
</evidence>
<dbReference type="AlphaFoldDB" id="A0A811QB38"/>
<dbReference type="InterPro" id="IPR052439">
    <property type="entry name" value="F-box/Kelch-repeat"/>
</dbReference>
<dbReference type="InterPro" id="IPR006652">
    <property type="entry name" value="Kelch_1"/>
</dbReference>
<dbReference type="PROSITE" id="PS00107">
    <property type="entry name" value="PROTEIN_KINASE_ATP"/>
    <property type="match status" value="1"/>
</dbReference>
<keyword evidence="3" id="KW-0067">ATP-binding</keyword>
<proteinExistence type="predicted"/>
<dbReference type="FunFam" id="3.30.200.20:FF:000465">
    <property type="entry name" value="Cysteine-rich receptor-like protein kinase 6"/>
    <property type="match status" value="1"/>
</dbReference>
<keyword evidence="1" id="KW-0880">Kelch repeat</keyword>
<reference evidence="5" key="1">
    <citation type="submission" date="2020-10" db="EMBL/GenBank/DDBJ databases">
        <authorList>
            <person name="Han B."/>
            <person name="Lu T."/>
            <person name="Zhao Q."/>
            <person name="Huang X."/>
            <person name="Zhao Y."/>
        </authorList>
    </citation>
    <scope>NUCLEOTIDE SEQUENCE</scope>
</reference>
<dbReference type="SMART" id="SM00612">
    <property type="entry name" value="Kelch"/>
    <property type="match status" value="2"/>
</dbReference>
<name>A0A811QB38_9POAL</name>
<dbReference type="Pfam" id="PF00069">
    <property type="entry name" value="Pkinase"/>
    <property type="match status" value="1"/>
</dbReference>
<organism evidence="5 6">
    <name type="scientific">Miscanthus lutarioriparius</name>
    <dbReference type="NCBI Taxonomy" id="422564"/>
    <lineage>
        <taxon>Eukaryota</taxon>
        <taxon>Viridiplantae</taxon>
        <taxon>Streptophyta</taxon>
        <taxon>Embryophyta</taxon>
        <taxon>Tracheophyta</taxon>
        <taxon>Spermatophyta</taxon>
        <taxon>Magnoliopsida</taxon>
        <taxon>Liliopsida</taxon>
        <taxon>Poales</taxon>
        <taxon>Poaceae</taxon>
        <taxon>PACMAD clade</taxon>
        <taxon>Panicoideae</taxon>
        <taxon>Andropogonodae</taxon>
        <taxon>Andropogoneae</taxon>
        <taxon>Saccharinae</taxon>
        <taxon>Miscanthus</taxon>
    </lineage>
</organism>
<dbReference type="SUPFAM" id="SSF117281">
    <property type="entry name" value="Kelch motif"/>
    <property type="match status" value="1"/>
</dbReference>
<dbReference type="PROSITE" id="PS50011">
    <property type="entry name" value="PROTEIN_KINASE_DOM"/>
    <property type="match status" value="1"/>
</dbReference>
<evidence type="ECO:0000256" key="3">
    <source>
        <dbReference type="PROSITE-ProRule" id="PRU10141"/>
    </source>
</evidence>
<sequence>MDRAASTKRDVLERMLLDESVEPTDLPLSLLENITNGFSDDKRIGSGGFAVVYKGMLRNGTIAVKKLFNTHLHENKFHQEVECLMKADHKNVVRFLGYCADTQGRMEIYSGKLVMADVQQRLLCFEYLPKGSLHDYIIGRVLKSWGNRLDKIHREKQLEQLRVCAEIGKECTDYDPRRRPDARDIVRRLDEADIVDGYIVTDMSNLSRAQKIHKIEEHGDGLFGAIGPKLSLKCLLRVSRSDYGRVASLSRHFRTLVRNGDIYRLRRLTGVAEHWIYVSCKWGEWTAYDLERKRWIRAPNMPVDEKFMWGNHQQSLVVGTDLLVFGRWGFLLIYSILTNSWIQTTDATNFFPCCLFGSTSVGQKAYLAGGTTDYYDGVLSTAVVMYDSEEKVWERLPSMNRARKLCSAAFMDGKLYVIGGVGSNTEVLTCGEEYDFERRSWRVIDNMAEGFMINTELLGPTAPPAAVVNNELYAAAYHSYTENNVIKYDKRNNRWITLGKLPEDCHSSLRPGIGFKACDDKLIFAGGNDWAECHDAVKLYSWVPNEQPPVWNLIARHPSGTDVFNFAVMSC</sequence>
<feature type="binding site" evidence="3">
    <location>
        <position position="66"/>
    </location>
    <ligand>
        <name>ATP</name>
        <dbReference type="ChEBI" id="CHEBI:30616"/>
    </ligand>
</feature>
<keyword evidence="6" id="KW-1185">Reference proteome</keyword>
<comment type="caution">
    <text evidence="5">The sequence shown here is derived from an EMBL/GenBank/DDBJ whole genome shotgun (WGS) entry which is preliminary data.</text>
</comment>
<dbReference type="Gene3D" id="2.120.10.80">
    <property type="entry name" value="Kelch-type beta propeller"/>
    <property type="match status" value="1"/>
</dbReference>
<dbReference type="SUPFAM" id="SSF56112">
    <property type="entry name" value="Protein kinase-like (PK-like)"/>
    <property type="match status" value="1"/>
</dbReference>
<dbReference type="Gene3D" id="3.30.200.20">
    <property type="entry name" value="Phosphorylase Kinase, domain 1"/>
    <property type="match status" value="1"/>
</dbReference>
<dbReference type="Pfam" id="PF01344">
    <property type="entry name" value="Kelch_1"/>
    <property type="match status" value="2"/>
</dbReference>
<dbReference type="InterPro" id="IPR017441">
    <property type="entry name" value="Protein_kinase_ATP_BS"/>
</dbReference>
<evidence type="ECO:0000313" key="6">
    <source>
        <dbReference type="Proteomes" id="UP000604825"/>
    </source>
</evidence>
<dbReference type="Proteomes" id="UP000604825">
    <property type="component" value="Unassembled WGS sequence"/>
</dbReference>
<evidence type="ECO:0000256" key="2">
    <source>
        <dbReference type="ARBA" id="ARBA00022737"/>
    </source>
</evidence>
<dbReference type="GO" id="GO:0004672">
    <property type="term" value="F:protein kinase activity"/>
    <property type="evidence" value="ECO:0007669"/>
    <property type="project" value="InterPro"/>
</dbReference>
<dbReference type="InterPro" id="IPR000719">
    <property type="entry name" value="Prot_kinase_dom"/>
</dbReference>